<dbReference type="Proteomes" id="UP000271337">
    <property type="component" value="Unassembled WGS sequence"/>
</dbReference>
<name>A0A3M7BBE2_HORWE</name>
<evidence type="ECO:0000313" key="5">
    <source>
        <dbReference type="Proteomes" id="UP000276864"/>
    </source>
</evidence>
<evidence type="ECO:0000313" key="3">
    <source>
        <dbReference type="EMBL" id="RMY36968.1"/>
    </source>
</evidence>
<evidence type="ECO:0000313" key="4">
    <source>
        <dbReference type="Proteomes" id="UP000271337"/>
    </source>
</evidence>
<dbReference type="VEuPathDB" id="FungiDB:BTJ68_15331"/>
<protein>
    <submittedName>
        <fullName evidence="3">Uncharacterized protein</fullName>
    </submittedName>
</protein>
<feature type="compositionally biased region" description="Polar residues" evidence="1">
    <location>
        <begin position="333"/>
        <end position="342"/>
    </location>
</feature>
<dbReference type="Proteomes" id="UP000276864">
    <property type="component" value="Unassembled WGS sequence"/>
</dbReference>
<gene>
    <name evidence="3" type="ORF">D0866_03569</name>
    <name evidence="2" type="ORF">D0867_03512</name>
</gene>
<evidence type="ECO:0000313" key="2">
    <source>
        <dbReference type="EMBL" id="RMY21143.1"/>
    </source>
</evidence>
<dbReference type="EMBL" id="QWIM01000265">
    <property type="protein sequence ID" value="RMY36968.1"/>
    <property type="molecule type" value="Genomic_DNA"/>
</dbReference>
<dbReference type="AlphaFoldDB" id="A0A3M7BBE2"/>
<feature type="region of interest" description="Disordered" evidence="1">
    <location>
        <begin position="328"/>
        <end position="347"/>
    </location>
</feature>
<reference evidence="4 5" key="1">
    <citation type="journal article" date="2018" name="BMC Genomics">
        <title>Genomic evidence for intraspecific hybridization in a clonal and extremely halotolerant yeast.</title>
        <authorList>
            <person name="Gostincar C."/>
            <person name="Stajich J.E."/>
            <person name="Zupancic J."/>
            <person name="Zalar P."/>
            <person name="Gunde-Cimerman N."/>
        </authorList>
    </citation>
    <scope>NUCLEOTIDE SEQUENCE [LARGE SCALE GENOMIC DNA]</scope>
    <source>
        <strain evidence="3 5">EXF-6651</strain>
        <strain evidence="2 4">EXF-6669</strain>
    </source>
</reference>
<evidence type="ECO:0000256" key="1">
    <source>
        <dbReference type="SAM" id="MobiDB-lite"/>
    </source>
</evidence>
<dbReference type="EMBL" id="QWIL01000266">
    <property type="protein sequence ID" value="RMY21143.1"/>
    <property type="molecule type" value="Genomic_DNA"/>
</dbReference>
<dbReference type="OrthoDB" id="3864560at2759"/>
<comment type="caution">
    <text evidence="3">The sequence shown here is derived from an EMBL/GenBank/DDBJ whole genome shotgun (WGS) entry which is preliminary data.</text>
</comment>
<proteinExistence type="predicted"/>
<accession>A0A3M7BBE2</accession>
<sequence>MDTLTISLDGSSDNEVYNIAPLSDAELAKTYRFSISFFNHRDPGHRETVGNLSITHCIFELVTNGPSDGKESGSSESTITANSVTKCNATPENNDAPKRTGFALATNKSVPNSKTYIVGHPENEAAHNICSKGKLLGDRKLVVVSSQPLSFNASKQSLLHGNTYMHARQHRLTNFRPELSYVAGLNAIWECHLALSKRKRSYDSTAAALIEVGISSWHALFYSATLLSDNNPSTPFDNVDIYSIVHRKERPEIEKGCSLDARYHHLRLSSKSKAAFKLKTTFKINHCENHTLAPLPMYNIFSAGLALPNIFDVHRDLPLDDSTIEATERHNSLNRVSKSSTADAPDEAEAEVKQEGNGTMNEVVWGSDHVVGLRDEVSGVVTFRHEHSGEQSRGILRGQIVREGYRSGFVVVSETEGNKRTLAVRDHNLLHGIYNEDAEEEGEERIPVILPLVGKDMHATFQLTCSENGDKIEASPLGD</sequence>
<organism evidence="3 5">
    <name type="scientific">Hortaea werneckii</name>
    <name type="common">Black yeast</name>
    <name type="synonym">Cladosporium werneckii</name>
    <dbReference type="NCBI Taxonomy" id="91943"/>
    <lineage>
        <taxon>Eukaryota</taxon>
        <taxon>Fungi</taxon>
        <taxon>Dikarya</taxon>
        <taxon>Ascomycota</taxon>
        <taxon>Pezizomycotina</taxon>
        <taxon>Dothideomycetes</taxon>
        <taxon>Dothideomycetidae</taxon>
        <taxon>Mycosphaerellales</taxon>
        <taxon>Teratosphaeriaceae</taxon>
        <taxon>Hortaea</taxon>
    </lineage>
</organism>